<evidence type="ECO:0000259" key="2">
    <source>
        <dbReference type="SMART" id="SM00645"/>
    </source>
</evidence>
<comment type="caution">
    <text evidence="3">The sequence shown here is derived from an EMBL/GenBank/DDBJ whole genome shotgun (WGS) entry which is preliminary data.</text>
</comment>
<dbReference type="InterPro" id="IPR013128">
    <property type="entry name" value="Peptidase_C1A"/>
</dbReference>
<feature type="domain" description="Peptidase C1A papain C-terminal" evidence="2">
    <location>
        <begin position="33"/>
        <end position="255"/>
    </location>
</feature>
<dbReference type="SMART" id="SM00645">
    <property type="entry name" value="Pept_C1"/>
    <property type="match status" value="1"/>
</dbReference>
<sequence length="267" mass="30224">MGKKLIYKYNLKPGKLMKSDLLFHKEVKKTQPVPASADLRSGYGPIKDQGELGACTSFSACSVLEYLLNKDVSLSELYFYYQERKEDGDVNEDAGSTISRSAIVATTIGTCTETLDPYAISNFTNIPTPIMDADAPKHKAVKRYAVITIDDILYSVGVLKRPVLIGIDVYESFENISSDGYVPIPQPEEQLLGGHALNICGYFYKNNNVFEKVENEFERIFSKTKYNGLYFIVRNSWGNTFGDKGYIYMPAQYLLKYSSDWWHIDLK</sequence>
<gene>
    <name evidence="3" type="ORF">ACJDU8_08840</name>
</gene>
<evidence type="ECO:0000256" key="1">
    <source>
        <dbReference type="ARBA" id="ARBA00008455"/>
    </source>
</evidence>
<reference evidence="3 4" key="1">
    <citation type="submission" date="2024-11" db="EMBL/GenBank/DDBJ databases">
        <authorList>
            <person name="Heng Y.C."/>
            <person name="Lim A.C.H."/>
            <person name="Lee J.K.Y."/>
            <person name="Kittelmann S."/>
        </authorList>
    </citation>
    <scope>NUCLEOTIDE SEQUENCE [LARGE SCALE GENOMIC DNA]</scope>
    <source>
        <strain evidence="3 4">WILCCON 0269</strain>
    </source>
</reference>
<dbReference type="Proteomes" id="UP001623660">
    <property type="component" value="Unassembled WGS sequence"/>
</dbReference>
<dbReference type="Gene3D" id="3.90.70.10">
    <property type="entry name" value="Cysteine proteinases"/>
    <property type="match status" value="1"/>
</dbReference>
<dbReference type="EMBL" id="JBJHZX010000011">
    <property type="protein sequence ID" value="MFL0195666.1"/>
    <property type="molecule type" value="Genomic_DNA"/>
</dbReference>
<dbReference type="Pfam" id="PF00112">
    <property type="entry name" value="Peptidase_C1"/>
    <property type="match status" value="1"/>
</dbReference>
<name>A0ABW8SKB0_9CLOT</name>
<dbReference type="RefSeq" id="WP_406791785.1">
    <property type="nucleotide sequence ID" value="NZ_JBJHZX010000011.1"/>
</dbReference>
<evidence type="ECO:0000313" key="3">
    <source>
        <dbReference type="EMBL" id="MFL0195666.1"/>
    </source>
</evidence>
<dbReference type="InterPro" id="IPR038765">
    <property type="entry name" value="Papain-like_cys_pep_sf"/>
</dbReference>
<keyword evidence="4" id="KW-1185">Reference proteome</keyword>
<comment type="similarity">
    <text evidence="1">Belongs to the peptidase C1 family.</text>
</comment>
<proteinExistence type="inferred from homology"/>
<accession>A0ABW8SKB0</accession>
<protein>
    <submittedName>
        <fullName evidence="3">C1 family peptidase</fullName>
    </submittedName>
</protein>
<dbReference type="CDD" id="cd02619">
    <property type="entry name" value="Peptidase_C1"/>
    <property type="match status" value="1"/>
</dbReference>
<organism evidence="3 4">
    <name type="scientific">Candidatus Clostridium eludens</name>
    <dbReference type="NCBI Taxonomy" id="3381663"/>
    <lineage>
        <taxon>Bacteria</taxon>
        <taxon>Bacillati</taxon>
        <taxon>Bacillota</taxon>
        <taxon>Clostridia</taxon>
        <taxon>Eubacteriales</taxon>
        <taxon>Clostridiaceae</taxon>
        <taxon>Clostridium</taxon>
    </lineage>
</organism>
<dbReference type="SUPFAM" id="SSF54001">
    <property type="entry name" value="Cysteine proteinases"/>
    <property type="match status" value="1"/>
</dbReference>
<evidence type="ECO:0000313" key="4">
    <source>
        <dbReference type="Proteomes" id="UP001623660"/>
    </source>
</evidence>
<dbReference type="InterPro" id="IPR000668">
    <property type="entry name" value="Peptidase_C1A_C"/>
</dbReference>
<dbReference type="PANTHER" id="PTHR12411">
    <property type="entry name" value="CYSTEINE PROTEASE FAMILY C1-RELATED"/>
    <property type="match status" value="1"/>
</dbReference>